<feature type="binding site" evidence="5">
    <location>
        <begin position="12"/>
        <end position="17"/>
    </location>
    <ligand>
        <name>ATP</name>
        <dbReference type="ChEBI" id="CHEBI:30616"/>
    </ligand>
</feature>
<keyword evidence="5" id="KW-0963">Cytoplasm</keyword>
<dbReference type="GO" id="GO:0015937">
    <property type="term" value="P:coenzyme A biosynthetic process"/>
    <property type="evidence" value="ECO:0007669"/>
    <property type="project" value="UniProtKB-UniRule"/>
</dbReference>
<dbReference type="HAMAP" id="MF_00376">
    <property type="entry name" value="Dephospho_CoA_kinase"/>
    <property type="match status" value="1"/>
</dbReference>
<evidence type="ECO:0000313" key="8">
    <source>
        <dbReference type="Proteomes" id="UP000199226"/>
    </source>
</evidence>
<comment type="subcellular location">
    <subcellularLocation>
        <location evidence="5">Cytoplasm</location>
    </subcellularLocation>
</comment>
<dbReference type="STRING" id="990371.SAMN05421813_10624"/>
<dbReference type="OrthoDB" id="9812943at2"/>
<gene>
    <name evidence="5" type="primary">coaE</name>
    <name evidence="7" type="ORF">SAMN05421813_10624</name>
</gene>
<dbReference type="InterPro" id="IPR027417">
    <property type="entry name" value="P-loop_NTPase"/>
</dbReference>
<dbReference type="NCBIfam" id="TIGR00152">
    <property type="entry name" value="dephospho-CoA kinase"/>
    <property type="match status" value="1"/>
</dbReference>
<dbReference type="InterPro" id="IPR001977">
    <property type="entry name" value="Depp_CoAkinase"/>
</dbReference>
<dbReference type="PANTHER" id="PTHR10695">
    <property type="entry name" value="DEPHOSPHO-COA KINASE-RELATED"/>
    <property type="match status" value="1"/>
</dbReference>
<evidence type="ECO:0000256" key="4">
    <source>
        <dbReference type="ARBA" id="ARBA00022993"/>
    </source>
</evidence>
<protein>
    <recommendedName>
        <fullName evidence="5 6">Dephospho-CoA kinase</fullName>
        <ecNumber evidence="5 6">2.7.1.24</ecNumber>
    </recommendedName>
    <alternativeName>
        <fullName evidence="5">Dephosphocoenzyme A kinase</fullName>
    </alternativeName>
</protein>
<dbReference type="RefSeq" id="WP_090701774.1">
    <property type="nucleotide sequence ID" value="NZ_FNHH01000006.1"/>
</dbReference>
<dbReference type="PROSITE" id="PS51219">
    <property type="entry name" value="DPCK"/>
    <property type="match status" value="1"/>
</dbReference>
<sequence>MMLKIGITGGIGSGKTTVCKVFELLGIPVFYADTVAKSIMHTDPVLKQEILKTFGEKSYFSDGELNRPYISSIVFNNESELTKLNALVHPAVFRAFDAWLAKHSDAPYIIKEAALLFETESYKMCDLSVLVISPEASRIRRVIARDGISTEEILLRMDRQFSDEQKIKLADHILINDESRLLIPQILTLHEQFLKIGT</sequence>
<keyword evidence="4 5" id="KW-0173">Coenzyme A biosynthesis</keyword>
<dbReference type="AlphaFoldDB" id="A0A1G9QG72"/>
<comment type="similarity">
    <text evidence="1 5">Belongs to the CoaE family.</text>
</comment>
<keyword evidence="2 5" id="KW-0547">Nucleotide-binding</keyword>
<keyword evidence="5" id="KW-0808">Transferase</keyword>
<keyword evidence="3 5" id="KW-0067">ATP-binding</keyword>
<dbReference type="Pfam" id="PF01121">
    <property type="entry name" value="CoaE"/>
    <property type="match status" value="1"/>
</dbReference>
<keyword evidence="5 7" id="KW-0418">Kinase</keyword>
<dbReference type="Gene3D" id="3.40.50.300">
    <property type="entry name" value="P-loop containing nucleotide triphosphate hydrolases"/>
    <property type="match status" value="1"/>
</dbReference>
<organism evidence="7 8">
    <name type="scientific">Daejeonella rubra</name>
    <dbReference type="NCBI Taxonomy" id="990371"/>
    <lineage>
        <taxon>Bacteria</taxon>
        <taxon>Pseudomonadati</taxon>
        <taxon>Bacteroidota</taxon>
        <taxon>Sphingobacteriia</taxon>
        <taxon>Sphingobacteriales</taxon>
        <taxon>Sphingobacteriaceae</taxon>
        <taxon>Daejeonella</taxon>
    </lineage>
</organism>
<dbReference type="GO" id="GO:0005737">
    <property type="term" value="C:cytoplasm"/>
    <property type="evidence" value="ECO:0007669"/>
    <property type="project" value="UniProtKB-SubCell"/>
</dbReference>
<dbReference type="SUPFAM" id="SSF52540">
    <property type="entry name" value="P-loop containing nucleoside triphosphate hydrolases"/>
    <property type="match status" value="1"/>
</dbReference>
<evidence type="ECO:0000256" key="6">
    <source>
        <dbReference type="NCBIfam" id="TIGR00152"/>
    </source>
</evidence>
<dbReference type="EMBL" id="FNHH01000006">
    <property type="protein sequence ID" value="SDM10019.1"/>
    <property type="molecule type" value="Genomic_DNA"/>
</dbReference>
<evidence type="ECO:0000313" key="7">
    <source>
        <dbReference type="EMBL" id="SDM10019.1"/>
    </source>
</evidence>
<dbReference type="GO" id="GO:0005524">
    <property type="term" value="F:ATP binding"/>
    <property type="evidence" value="ECO:0007669"/>
    <property type="project" value="UniProtKB-UniRule"/>
</dbReference>
<dbReference type="CDD" id="cd02022">
    <property type="entry name" value="DPCK"/>
    <property type="match status" value="1"/>
</dbReference>
<accession>A0A1G9QG72</accession>
<evidence type="ECO:0000256" key="5">
    <source>
        <dbReference type="HAMAP-Rule" id="MF_00376"/>
    </source>
</evidence>
<comment type="pathway">
    <text evidence="5">Cofactor biosynthesis; coenzyme A biosynthesis; CoA from (R)-pantothenate: step 5/5.</text>
</comment>
<reference evidence="8" key="1">
    <citation type="submission" date="2016-10" db="EMBL/GenBank/DDBJ databases">
        <authorList>
            <person name="Varghese N."/>
            <person name="Submissions S."/>
        </authorList>
    </citation>
    <scope>NUCLEOTIDE SEQUENCE [LARGE SCALE GENOMIC DNA]</scope>
    <source>
        <strain evidence="8">DSM 24536</strain>
    </source>
</reference>
<evidence type="ECO:0000256" key="2">
    <source>
        <dbReference type="ARBA" id="ARBA00022741"/>
    </source>
</evidence>
<dbReference type="Proteomes" id="UP000199226">
    <property type="component" value="Unassembled WGS sequence"/>
</dbReference>
<evidence type="ECO:0000256" key="1">
    <source>
        <dbReference type="ARBA" id="ARBA00009018"/>
    </source>
</evidence>
<name>A0A1G9QG72_9SPHI</name>
<dbReference type="PANTHER" id="PTHR10695:SF46">
    <property type="entry name" value="BIFUNCTIONAL COENZYME A SYNTHASE-RELATED"/>
    <property type="match status" value="1"/>
</dbReference>
<comment type="catalytic activity">
    <reaction evidence="5">
        <text>3'-dephospho-CoA + ATP = ADP + CoA + H(+)</text>
        <dbReference type="Rhea" id="RHEA:18245"/>
        <dbReference type="ChEBI" id="CHEBI:15378"/>
        <dbReference type="ChEBI" id="CHEBI:30616"/>
        <dbReference type="ChEBI" id="CHEBI:57287"/>
        <dbReference type="ChEBI" id="CHEBI:57328"/>
        <dbReference type="ChEBI" id="CHEBI:456216"/>
        <dbReference type="EC" id="2.7.1.24"/>
    </reaction>
</comment>
<comment type="function">
    <text evidence="5">Catalyzes the phosphorylation of the 3'-hydroxyl group of dephosphocoenzyme A to form coenzyme A.</text>
</comment>
<keyword evidence="8" id="KW-1185">Reference proteome</keyword>
<proteinExistence type="inferred from homology"/>
<dbReference type="EC" id="2.7.1.24" evidence="5 6"/>
<evidence type="ECO:0000256" key="3">
    <source>
        <dbReference type="ARBA" id="ARBA00022840"/>
    </source>
</evidence>
<dbReference type="GO" id="GO:0004140">
    <property type="term" value="F:dephospho-CoA kinase activity"/>
    <property type="evidence" value="ECO:0007669"/>
    <property type="project" value="UniProtKB-UniRule"/>
</dbReference>
<dbReference type="UniPathway" id="UPA00241">
    <property type="reaction ID" value="UER00356"/>
</dbReference>